<proteinExistence type="predicted"/>
<feature type="transmembrane region" description="Helical" evidence="6">
    <location>
        <begin position="353"/>
        <end position="370"/>
    </location>
</feature>
<accession>A0A563VSY0</accession>
<dbReference type="NCBIfam" id="TIGR00360">
    <property type="entry name" value="ComEC_N-term"/>
    <property type="match status" value="1"/>
</dbReference>
<dbReference type="InterPro" id="IPR004477">
    <property type="entry name" value="ComEC_N"/>
</dbReference>
<dbReference type="Gene3D" id="3.60.15.10">
    <property type="entry name" value="Ribonuclease Z/Hydroxyacylglutathione hydrolase-like"/>
    <property type="match status" value="1"/>
</dbReference>
<feature type="transmembrane region" description="Helical" evidence="6">
    <location>
        <begin position="470"/>
        <end position="493"/>
    </location>
</feature>
<dbReference type="AlphaFoldDB" id="A0A563VSY0"/>
<keyword evidence="5 6" id="KW-0472">Membrane</keyword>
<dbReference type="OrthoDB" id="9761531at2"/>
<evidence type="ECO:0000256" key="2">
    <source>
        <dbReference type="ARBA" id="ARBA00022475"/>
    </source>
</evidence>
<dbReference type="Proteomes" id="UP000320055">
    <property type="component" value="Unassembled WGS sequence"/>
</dbReference>
<feature type="transmembrane region" description="Helical" evidence="6">
    <location>
        <begin position="32"/>
        <end position="49"/>
    </location>
</feature>
<feature type="transmembrane region" description="Helical" evidence="6">
    <location>
        <begin position="287"/>
        <end position="318"/>
    </location>
</feature>
<evidence type="ECO:0000259" key="7">
    <source>
        <dbReference type="Pfam" id="PF03772"/>
    </source>
</evidence>
<keyword evidence="10" id="KW-1185">Reference proteome</keyword>
<evidence type="ECO:0000256" key="6">
    <source>
        <dbReference type="SAM" id="Phobius"/>
    </source>
</evidence>
<feature type="transmembrane region" description="Helical" evidence="6">
    <location>
        <begin position="444"/>
        <end position="464"/>
    </location>
</feature>
<dbReference type="EMBL" id="CAACVJ010000190">
    <property type="protein sequence ID" value="VEP14550.1"/>
    <property type="molecule type" value="Genomic_DNA"/>
</dbReference>
<evidence type="ECO:0000256" key="4">
    <source>
        <dbReference type="ARBA" id="ARBA00022989"/>
    </source>
</evidence>
<feature type="transmembrane region" description="Helical" evidence="6">
    <location>
        <begin position="6"/>
        <end position="25"/>
    </location>
</feature>
<name>A0A563VSY0_9CYAN</name>
<evidence type="ECO:0000256" key="5">
    <source>
        <dbReference type="ARBA" id="ARBA00023136"/>
    </source>
</evidence>
<keyword evidence="3 6" id="KW-0812">Transmembrane</keyword>
<organism evidence="9 10">
    <name type="scientific">Hyella patelloides LEGE 07179</name>
    <dbReference type="NCBI Taxonomy" id="945734"/>
    <lineage>
        <taxon>Bacteria</taxon>
        <taxon>Bacillati</taxon>
        <taxon>Cyanobacteriota</taxon>
        <taxon>Cyanophyceae</taxon>
        <taxon>Pleurocapsales</taxon>
        <taxon>Hyellaceae</taxon>
        <taxon>Hyella</taxon>
    </lineage>
</organism>
<feature type="transmembrane region" description="Helical" evidence="6">
    <location>
        <begin position="256"/>
        <end position="275"/>
    </location>
</feature>
<dbReference type="Pfam" id="PF13567">
    <property type="entry name" value="DUF4131"/>
    <property type="match status" value="1"/>
</dbReference>
<dbReference type="InterPro" id="IPR025405">
    <property type="entry name" value="DUF4131"/>
</dbReference>
<dbReference type="PANTHER" id="PTHR30619">
    <property type="entry name" value="DNA INTERNALIZATION/COMPETENCE PROTEIN COMEC/REC2"/>
    <property type="match status" value="1"/>
</dbReference>
<evidence type="ECO:0000256" key="1">
    <source>
        <dbReference type="ARBA" id="ARBA00004651"/>
    </source>
</evidence>
<keyword evidence="4 6" id="KW-1133">Transmembrane helix</keyword>
<evidence type="ECO:0000256" key="3">
    <source>
        <dbReference type="ARBA" id="ARBA00022692"/>
    </source>
</evidence>
<dbReference type="InterPro" id="IPR052159">
    <property type="entry name" value="Competence_DNA_uptake"/>
</dbReference>
<dbReference type="Pfam" id="PF03772">
    <property type="entry name" value="Competence"/>
    <property type="match status" value="1"/>
</dbReference>
<dbReference type="GO" id="GO:0005886">
    <property type="term" value="C:plasma membrane"/>
    <property type="evidence" value="ECO:0007669"/>
    <property type="project" value="UniProtKB-SubCell"/>
</dbReference>
<feature type="transmembrane region" description="Helical" evidence="6">
    <location>
        <begin position="382"/>
        <end position="403"/>
    </location>
</feature>
<evidence type="ECO:0000313" key="10">
    <source>
        <dbReference type="Proteomes" id="UP000320055"/>
    </source>
</evidence>
<feature type="domain" description="DUF4131" evidence="8">
    <location>
        <begin position="38"/>
        <end position="195"/>
    </location>
</feature>
<dbReference type="RefSeq" id="WP_144865032.1">
    <property type="nucleotide sequence ID" value="NZ_LR213787.1"/>
</dbReference>
<protein>
    <submittedName>
        <fullName evidence="9">ComEC/Rec2-related protein</fullName>
    </submittedName>
</protein>
<sequence length="758" mass="84453">MNRYSWIIICLAYIIGLLATGLFYFSTNNFSGLVFLKTAIILALLIIIAKFYSKLKINNNVWLSAFFIAILATVYFNLRIPQPQQNDISHLVTSDKSQILTVTGKVLTEPRLNSNNKITFWLQAQEAKEKNSNNSQTLSGKLYITLPLLESNNIYPKTILAIEGALYKPKAPNNTTQFNFQKYLRDRGSFAGLTGFKTVEKSEPKWGWYLLRKRIIRAQVKGLGSPLGQLVSSMVLGRRAVDLPEDIRNLFIKNGLAHILAASGFHVSLLLGVILKLTNFLDEKKQLIVSVVTLLIYLGLTGFSPSVIRAVIMGFAVLVAMANKAKVRPLGSLLLAATFILLLNPLWIWDLGFQLSFLATLGLILTLPILEDKLDWLPSNLATAIAVPLAASIWVLPLISYTFNTIATYSIIVNLITTPLITIVSLGGMLTSAIALIVPSLGSYITWVLKYPVLLLIAITKFFTNLPSSTLAIGEISLLLLLIIYGLIILTIFNQKCQNNWYLILLIIIGITIIPLRYQQANLSQITILDTSNKPSIIIQNSGKVILINNTESKSIKYTILPFLASQGINKLDYLVMSLEPRQNYQQILSTLQSQIAIKKLFIYGSDLAKSNKNSDLGSAEALRDLILDKMEQKTTIPIELNSTITTNSLAINTVNNSNTLQLNINNDRWLITNKLSSLNTTQSEQQNILLWLGQELDYATLNNFEGKVAIAKKIEPPTNLNKSLQFYTTDRQGTISWTPHTGFITATEKAKRNNTLW</sequence>
<feature type="transmembrane region" description="Helical" evidence="6">
    <location>
        <begin position="409"/>
        <end position="437"/>
    </location>
</feature>
<reference evidence="9 10" key="1">
    <citation type="submission" date="2019-01" db="EMBL/GenBank/DDBJ databases">
        <authorList>
            <person name="Brito A."/>
        </authorList>
    </citation>
    <scope>NUCLEOTIDE SEQUENCE [LARGE SCALE GENOMIC DNA]</scope>
    <source>
        <strain evidence="9">1</strain>
    </source>
</reference>
<dbReference type="InterPro" id="IPR036866">
    <property type="entry name" value="RibonucZ/Hydroxyglut_hydro"/>
</dbReference>
<evidence type="ECO:0000259" key="8">
    <source>
        <dbReference type="Pfam" id="PF13567"/>
    </source>
</evidence>
<evidence type="ECO:0000313" key="9">
    <source>
        <dbReference type="EMBL" id="VEP14550.1"/>
    </source>
</evidence>
<feature type="transmembrane region" description="Helical" evidence="6">
    <location>
        <begin position="61"/>
        <end position="78"/>
    </location>
</feature>
<gene>
    <name evidence="9" type="ORF">H1P_270043</name>
</gene>
<feature type="transmembrane region" description="Helical" evidence="6">
    <location>
        <begin position="330"/>
        <end position="347"/>
    </location>
</feature>
<feature type="transmembrane region" description="Helical" evidence="6">
    <location>
        <begin position="500"/>
        <end position="518"/>
    </location>
</feature>
<dbReference type="PANTHER" id="PTHR30619:SF1">
    <property type="entry name" value="RECOMBINATION PROTEIN 2"/>
    <property type="match status" value="1"/>
</dbReference>
<comment type="subcellular location">
    <subcellularLocation>
        <location evidence="1">Cell membrane</location>
        <topology evidence="1">Multi-pass membrane protein</topology>
    </subcellularLocation>
</comment>
<keyword evidence="2" id="KW-1003">Cell membrane</keyword>
<feature type="domain" description="ComEC/Rec2-related protein" evidence="7">
    <location>
        <begin position="234"/>
        <end position="493"/>
    </location>
</feature>